<feature type="compositionally biased region" description="Polar residues" evidence="3">
    <location>
        <begin position="541"/>
        <end position="565"/>
    </location>
</feature>
<dbReference type="GO" id="GO:0005739">
    <property type="term" value="C:mitochondrion"/>
    <property type="evidence" value="ECO:0007669"/>
    <property type="project" value="TreeGrafter"/>
</dbReference>
<organism evidence="4 5">
    <name type="scientific">Popillia japonica</name>
    <name type="common">Japanese beetle</name>
    <dbReference type="NCBI Taxonomy" id="7064"/>
    <lineage>
        <taxon>Eukaryota</taxon>
        <taxon>Metazoa</taxon>
        <taxon>Ecdysozoa</taxon>
        <taxon>Arthropoda</taxon>
        <taxon>Hexapoda</taxon>
        <taxon>Insecta</taxon>
        <taxon>Pterygota</taxon>
        <taxon>Neoptera</taxon>
        <taxon>Endopterygota</taxon>
        <taxon>Coleoptera</taxon>
        <taxon>Polyphaga</taxon>
        <taxon>Scarabaeiformia</taxon>
        <taxon>Scarabaeidae</taxon>
        <taxon>Rutelinae</taxon>
        <taxon>Popillia</taxon>
    </lineage>
</organism>
<dbReference type="EMBL" id="JASPKY010000160">
    <property type="protein sequence ID" value="KAK9729413.1"/>
    <property type="molecule type" value="Genomic_DNA"/>
</dbReference>
<sequence>MSGATRTGVLPSKLAGGPHGLGDPDDTSLRKVEVEVMIPKKMREVAKVEKCAEEVTKFTECCKENSVLMVVRCRQENNALKECLTRWYQDEDFKERCTREYLKERSEYRRTGVTQKQKTSVRFSREILAETMNSFPQPASNYQDEAAYAAQRSNYTPHRHTKPSPIRSSLNKHTNTPPEFMLCSRCREKITKRNPEKYANCPLGDCDRSLTEYTKALNYINSCHGVINQMMKQTNRDCGEFMRMPDLPNFVDLFHVLSTSKETPRVAEEPAPAKKTTHASRYNTQLFNDRSRSSSIEKNKSPKLHQSNRSTNEDQSLKPTTKGKFIELLPDVKQAKLRKQDSFSPGTTESEESDLDLSLNMQKSPRIAMQNKFKAKMKGAREKVIYEEDSGEDESENLFNKDQNNKSNTKSSKEEVQSKTKIASSRFAQSSPSTPRTKALTKSLPPMGINAPITNDNIRKIKQRSSSTVAPRERSKIGGIKKGCAPELVGNYSDTIITAGSCVGQVKRTGAKSLCTPIDIRNNELSQQDLDKYAKELLGSESASPRTPRSKSPVSTGFRSSISPEKSTKIDQQDKSKKFQKPMPVPTIKSQAADQKRRNCQEKPLGTSNGSNSNVSPPKGTSASSTNIHQKQEQQQMRKFKKTITTQRSQLVNQTDSNQSKKSNYSRRSTVSNSYTGAGSLIVNTAQISKTNSYSYGNANQQQCSIPDNFVRLRNDSPKVSANVAQEEEKEKMDEPNDDIEDENCSSPEQLNLLCDNTETLSMHSRCGKLLSTTKAQYAIISKPNDFFTTNRKSNNIRIVCSKQEEDSADSDDIKTDSEIEDDHFEKDDGAQLSRKSSKTSGPDVQMSQVLTHLGLLSNAQVPPETEQLIKEAKSIRAHDERNRPFREPRKLNENATEHIMKIEDNPRNRDRTLYQRQDSMTQLHRTISEESSDIKSDEELYNAEATNSKPFNFCLGGGRYHQK</sequence>
<feature type="region of interest" description="Disordered" evidence="3">
    <location>
        <begin position="1"/>
        <end position="28"/>
    </location>
</feature>
<comment type="similarity">
    <text evidence="1">Belongs to the CMC family.</text>
</comment>
<evidence type="ECO:0000256" key="1">
    <source>
        <dbReference type="ARBA" id="ARBA00007347"/>
    </source>
</evidence>
<dbReference type="InterPro" id="IPR013892">
    <property type="entry name" value="Cyt_c_biogenesis_Cmc1-like"/>
</dbReference>
<feature type="compositionally biased region" description="Basic and acidic residues" evidence="3">
    <location>
        <begin position="262"/>
        <end position="272"/>
    </location>
</feature>
<dbReference type="AlphaFoldDB" id="A0AAW1L681"/>
<accession>A0AAW1L681</accession>
<feature type="compositionally biased region" description="Polar residues" evidence="3">
    <location>
        <begin position="397"/>
        <end position="410"/>
    </location>
</feature>
<dbReference type="Pfam" id="PF08583">
    <property type="entry name" value="Cmc1"/>
    <property type="match status" value="1"/>
</dbReference>
<feature type="region of interest" description="Disordered" evidence="3">
    <location>
        <begin position="336"/>
        <end position="359"/>
    </location>
</feature>
<keyword evidence="5" id="KW-1185">Reference proteome</keyword>
<evidence type="ECO:0000256" key="3">
    <source>
        <dbReference type="SAM" id="MobiDB-lite"/>
    </source>
</evidence>
<feature type="compositionally biased region" description="Polar residues" evidence="3">
    <location>
        <begin position="279"/>
        <end position="288"/>
    </location>
</feature>
<feature type="region of interest" description="Disordered" evidence="3">
    <location>
        <begin position="538"/>
        <end position="675"/>
    </location>
</feature>
<feature type="compositionally biased region" description="Polar residues" evidence="3">
    <location>
        <begin position="419"/>
        <end position="436"/>
    </location>
</feature>
<evidence type="ECO:0000313" key="4">
    <source>
        <dbReference type="EMBL" id="KAK9729413.1"/>
    </source>
</evidence>
<feature type="region of interest" description="Disordered" evidence="3">
    <location>
        <begin position="387"/>
        <end position="455"/>
    </location>
</feature>
<keyword evidence="2" id="KW-1015">Disulfide bond</keyword>
<comment type="caution">
    <text evidence="4">The sequence shown here is derived from an EMBL/GenBank/DDBJ whole genome shotgun (WGS) entry which is preliminary data.</text>
</comment>
<feature type="compositionally biased region" description="Polar residues" evidence="3">
    <location>
        <begin position="606"/>
        <end position="675"/>
    </location>
</feature>
<dbReference type="PANTHER" id="PTHR22977">
    <property type="entry name" value="COX ASSEMBLY MITOCHONDRIAL PROTEIN"/>
    <property type="match status" value="1"/>
</dbReference>
<protein>
    <submittedName>
        <fullName evidence="4">Cytochrome c oxidase biogenesis protein Cmc1 like</fullName>
    </submittedName>
</protein>
<feature type="region of interest" description="Disordered" evidence="3">
    <location>
        <begin position="801"/>
        <end position="845"/>
    </location>
</feature>
<name>A0AAW1L681_POPJA</name>
<feature type="compositionally biased region" description="Acidic residues" evidence="3">
    <location>
        <begin position="387"/>
        <end position="396"/>
    </location>
</feature>
<feature type="region of interest" description="Disordered" evidence="3">
    <location>
        <begin position="719"/>
        <end position="746"/>
    </location>
</feature>
<feature type="compositionally biased region" description="Basic and acidic residues" evidence="3">
    <location>
        <begin position="812"/>
        <end position="830"/>
    </location>
</feature>
<feature type="region of interest" description="Disordered" evidence="3">
    <location>
        <begin position="154"/>
        <end position="173"/>
    </location>
</feature>
<gene>
    <name evidence="4" type="ORF">QE152_g15904</name>
</gene>
<reference evidence="4 5" key="1">
    <citation type="journal article" date="2024" name="BMC Genomics">
        <title>De novo assembly and annotation of Popillia japonica's genome with initial clues to its potential as an invasive pest.</title>
        <authorList>
            <person name="Cucini C."/>
            <person name="Boschi S."/>
            <person name="Funari R."/>
            <person name="Cardaioli E."/>
            <person name="Iannotti N."/>
            <person name="Marturano G."/>
            <person name="Paoli F."/>
            <person name="Bruttini M."/>
            <person name="Carapelli A."/>
            <person name="Frati F."/>
            <person name="Nardi F."/>
        </authorList>
    </citation>
    <scope>NUCLEOTIDE SEQUENCE [LARGE SCALE GENOMIC DNA]</scope>
    <source>
        <strain evidence="4">DMR45628</strain>
    </source>
</reference>
<evidence type="ECO:0000313" key="5">
    <source>
        <dbReference type="Proteomes" id="UP001458880"/>
    </source>
</evidence>
<proteinExistence type="inferred from homology"/>
<dbReference type="PANTHER" id="PTHR22977:SF5">
    <property type="entry name" value="COX ASSEMBLY MITOCHONDRIAL PROTEIN HOMOLOG"/>
    <property type="match status" value="1"/>
</dbReference>
<dbReference type="Proteomes" id="UP001458880">
    <property type="component" value="Unassembled WGS sequence"/>
</dbReference>
<feature type="compositionally biased region" description="Basic and acidic residues" evidence="3">
    <location>
        <begin position="566"/>
        <end position="577"/>
    </location>
</feature>
<dbReference type="PROSITE" id="PS51808">
    <property type="entry name" value="CHCH"/>
    <property type="match status" value="1"/>
</dbReference>
<feature type="compositionally biased region" description="Basic and acidic residues" evidence="3">
    <location>
        <begin position="289"/>
        <end position="300"/>
    </location>
</feature>
<feature type="region of interest" description="Disordered" evidence="3">
    <location>
        <begin position="261"/>
        <end position="323"/>
    </location>
</feature>
<evidence type="ECO:0000256" key="2">
    <source>
        <dbReference type="ARBA" id="ARBA00023157"/>
    </source>
</evidence>